<evidence type="ECO:0000256" key="7">
    <source>
        <dbReference type="ARBA" id="ARBA00023134"/>
    </source>
</evidence>
<dbReference type="Pfam" id="PF08364">
    <property type="entry name" value="IF2_assoc"/>
    <property type="match status" value="1"/>
</dbReference>
<feature type="binding site" evidence="8">
    <location>
        <begin position="398"/>
        <end position="402"/>
    </location>
    <ligand>
        <name>GTP</name>
        <dbReference type="ChEBI" id="CHEBI:37565"/>
    </ligand>
</feature>
<evidence type="ECO:0000256" key="3">
    <source>
        <dbReference type="ARBA" id="ARBA00022490"/>
    </source>
</evidence>
<dbReference type="AlphaFoldDB" id="A0A085UMP7"/>
<dbReference type="Pfam" id="PF22042">
    <property type="entry name" value="EF-G_D2"/>
    <property type="match status" value="1"/>
</dbReference>
<keyword evidence="6 8" id="KW-0648">Protein biosynthesis</keyword>
<feature type="domain" description="Tr-type G" evidence="11">
    <location>
        <begin position="343"/>
        <end position="512"/>
    </location>
</feature>
<feature type="binding site" evidence="8">
    <location>
        <begin position="452"/>
        <end position="455"/>
    </location>
    <ligand>
        <name>GTP</name>
        <dbReference type="ChEBI" id="CHEBI:37565"/>
    </ligand>
</feature>
<dbReference type="FunFam" id="3.40.50.10050:FF:000001">
    <property type="entry name" value="Translation initiation factor IF-2"/>
    <property type="match status" value="1"/>
</dbReference>
<keyword evidence="4 8" id="KW-0396">Initiation factor</keyword>
<dbReference type="Pfam" id="PF00009">
    <property type="entry name" value="GTP_EFTU"/>
    <property type="match status" value="1"/>
</dbReference>
<keyword evidence="5 8" id="KW-0547">Nucleotide-binding</keyword>
<dbReference type="InterPro" id="IPR023115">
    <property type="entry name" value="TIF_IF2_dom3"/>
</dbReference>
<dbReference type="CDD" id="cd03702">
    <property type="entry name" value="IF2_mtIF2_II"/>
    <property type="match status" value="1"/>
</dbReference>
<evidence type="ECO:0000256" key="4">
    <source>
        <dbReference type="ARBA" id="ARBA00022540"/>
    </source>
</evidence>
<dbReference type="CDD" id="cd01887">
    <property type="entry name" value="IF2_eIF5B"/>
    <property type="match status" value="1"/>
</dbReference>
<dbReference type="HAMAP" id="MF_00100_B">
    <property type="entry name" value="IF_2_B"/>
    <property type="match status" value="1"/>
</dbReference>
<dbReference type="InterPro" id="IPR005225">
    <property type="entry name" value="Small_GTP-bd"/>
</dbReference>
<name>A0A085UMP7_PSESX</name>
<comment type="function">
    <text evidence="8 9">One of the essential components for the initiation of protein synthesis. Protects formylmethionyl-tRNA from spontaneous hydrolysis and promotes its binding to the 30S ribosomal subunits. Also involved in the hydrolysis of GTP during the formation of the 70S ribosomal complex.</text>
</comment>
<feature type="compositionally biased region" description="Basic and acidic residues" evidence="10">
    <location>
        <begin position="96"/>
        <end position="135"/>
    </location>
</feature>
<feature type="region of interest" description="G-domain" evidence="8">
    <location>
        <begin position="346"/>
        <end position="494"/>
    </location>
</feature>
<dbReference type="eggNOG" id="COG0532">
    <property type="taxonomic scope" value="Bacteria"/>
</dbReference>
<feature type="compositionally biased region" description="Basic and acidic residues" evidence="10">
    <location>
        <begin position="227"/>
        <end position="236"/>
    </location>
</feature>
<comment type="similarity">
    <text evidence="1 8 9">Belongs to the TRAFAC class translation factor GTPase superfamily. Classic translation factor GTPase family. IF-2 subfamily.</text>
</comment>
<comment type="subcellular location">
    <subcellularLocation>
        <location evidence="8">Cytoplasm</location>
    </subcellularLocation>
</comment>
<dbReference type="InterPro" id="IPR013575">
    <property type="entry name" value="IF2_assoc_dom_bac"/>
</dbReference>
<feature type="compositionally biased region" description="Basic and acidic residues" evidence="10">
    <location>
        <begin position="178"/>
        <end position="219"/>
    </location>
</feature>
<reference evidence="12 13" key="1">
    <citation type="submission" date="2014-07" db="EMBL/GenBank/DDBJ databases">
        <title>Draft Genome Sequences of Environmental Pseudomonas syringae strains.</title>
        <authorList>
            <person name="Baltrus D.A."/>
            <person name="Berge O."/>
            <person name="Morris C."/>
        </authorList>
    </citation>
    <scope>NUCLEOTIDE SEQUENCE [LARGE SCALE GENOMIC DNA]</scope>
    <source>
        <strain evidence="12 13">CEB003</strain>
    </source>
</reference>
<dbReference type="InterPro" id="IPR036925">
    <property type="entry name" value="TIF_IF2_dom3_sf"/>
</dbReference>
<proteinExistence type="inferred from homology"/>
<feature type="compositionally biased region" description="Low complexity" evidence="10">
    <location>
        <begin position="138"/>
        <end position="152"/>
    </location>
</feature>
<dbReference type="InterPro" id="IPR000178">
    <property type="entry name" value="TF_IF2_bacterial-like"/>
</dbReference>
<evidence type="ECO:0000256" key="1">
    <source>
        <dbReference type="ARBA" id="ARBA00007733"/>
    </source>
</evidence>
<feature type="compositionally biased region" description="Pro residues" evidence="10">
    <location>
        <begin position="153"/>
        <end position="163"/>
    </location>
</feature>
<dbReference type="InterPro" id="IPR027417">
    <property type="entry name" value="P-loop_NTPase"/>
</dbReference>
<keyword evidence="3 8" id="KW-0963">Cytoplasm</keyword>
<dbReference type="InterPro" id="IPR015760">
    <property type="entry name" value="TIF_IF2"/>
</dbReference>
<dbReference type="InterPro" id="IPR006847">
    <property type="entry name" value="IF2_N"/>
</dbReference>
<dbReference type="GO" id="GO:0003743">
    <property type="term" value="F:translation initiation factor activity"/>
    <property type="evidence" value="ECO:0007669"/>
    <property type="project" value="UniProtKB-UniRule"/>
</dbReference>
<organism evidence="12 13">
    <name type="scientific">Pseudomonas syringae</name>
    <dbReference type="NCBI Taxonomy" id="317"/>
    <lineage>
        <taxon>Bacteria</taxon>
        <taxon>Pseudomonadati</taxon>
        <taxon>Pseudomonadota</taxon>
        <taxon>Gammaproteobacteria</taxon>
        <taxon>Pseudomonadales</taxon>
        <taxon>Pseudomonadaceae</taxon>
        <taxon>Pseudomonas</taxon>
    </lineage>
</organism>
<dbReference type="RefSeq" id="WP_020293199.1">
    <property type="nucleotide sequence ID" value="NZ_JPQT01000163.1"/>
</dbReference>
<dbReference type="InterPro" id="IPR000795">
    <property type="entry name" value="T_Tr_GTP-bd_dom"/>
</dbReference>
<evidence type="ECO:0000256" key="8">
    <source>
        <dbReference type="HAMAP-Rule" id="MF_00100"/>
    </source>
</evidence>
<evidence type="ECO:0000256" key="9">
    <source>
        <dbReference type="RuleBase" id="RU000644"/>
    </source>
</evidence>
<dbReference type="Proteomes" id="UP000028643">
    <property type="component" value="Unassembled WGS sequence"/>
</dbReference>
<dbReference type="Gene3D" id="3.30.56.50">
    <property type="entry name" value="Putative DNA-binding domain, N-terminal subdomain of bacterial translation initiation factor IF2"/>
    <property type="match status" value="1"/>
</dbReference>
<dbReference type="NCBIfam" id="TIGR00487">
    <property type="entry name" value="IF-2"/>
    <property type="match status" value="1"/>
</dbReference>
<dbReference type="Pfam" id="PF11987">
    <property type="entry name" value="IF-2"/>
    <property type="match status" value="1"/>
</dbReference>
<feature type="compositionally biased region" description="Low complexity" evidence="10">
    <location>
        <begin position="164"/>
        <end position="177"/>
    </location>
</feature>
<dbReference type="PROSITE" id="PS51722">
    <property type="entry name" value="G_TR_2"/>
    <property type="match status" value="1"/>
</dbReference>
<dbReference type="SUPFAM" id="SSF52540">
    <property type="entry name" value="P-loop containing nucleoside triphosphate hydrolases"/>
    <property type="match status" value="1"/>
</dbReference>
<protein>
    <recommendedName>
        <fullName evidence="2 8">Translation initiation factor IF-2</fullName>
    </recommendedName>
</protein>
<evidence type="ECO:0000256" key="10">
    <source>
        <dbReference type="SAM" id="MobiDB-lite"/>
    </source>
</evidence>
<keyword evidence="7 8" id="KW-0342">GTP-binding</keyword>
<evidence type="ECO:0000256" key="5">
    <source>
        <dbReference type="ARBA" id="ARBA00022741"/>
    </source>
</evidence>
<dbReference type="SUPFAM" id="SSF46955">
    <property type="entry name" value="Putative DNA-binding domain"/>
    <property type="match status" value="1"/>
</dbReference>
<dbReference type="PROSITE" id="PS01176">
    <property type="entry name" value="IF2"/>
    <property type="match status" value="1"/>
</dbReference>
<feature type="binding site" evidence="8">
    <location>
        <begin position="352"/>
        <end position="359"/>
    </location>
    <ligand>
        <name>GTP</name>
        <dbReference type="ChEBI" id="CHEBI:37565"/>
    </ligand>
</feature>
<evidence type="ECO:0000313" key="12">
    <source>
        <dbReference type="EMBL" id="KFE44460.1"/>
    </source>
</evidence>
<dbReference type="PANTHER" id="PTHR43381">
    <property type="entry name" value="TRANSLATION INITIATION FACTOR IF-2-RELATED"/>
    <property type="match status" value="1"/>
</dbReference>
<evidence type="ECO:0000259" key="11">
    <source>
        <dbReference type="PROSITE" id="PS51722"/>
    </source>
</evidence>
<evidence type="ECO:0000256" key="6">
    <source>
        <dbReference type="ARBA" id="ARBA00022917"/>
    </source>
</evidence>
<dbReference type="SUPFAM" id="SSF52156">
    <property type="entry name" value="Initiation factor IF2/eIF5b, domain 3"/>
    <property type="match status" value="1"/>
</dbReference>
<dbReference type="Gene3D" id="2.40.30.10">
    <property type="entry name" value="Translation factors"/>
    <property type="match status" value="2"/>
</dbReference>
<dbReference type="NCBIfam" id="TIGR00231">
    <property type="entry name" value="small_GTP"/>
    <property type="match status" value="1"/>
</dbReference>
<comment type="caution">
    <text evidence="12">The sequence shown here is derived from an EMBL/GenBank/DDBJ whole genome shotgun (WGS) entry which is preliminary data.</text>
</comment>
<sequence>MTQVTVKELAKVVDTPVERLLQQMREAGLPHTAAEQVVTDNEKQALLTHLKSGHKAKVEEPRKITLQRKTTSTLRVAGSKSISVEVRKKKVFVQRSPEEIEAERKREMDERRAVENAARQKTEEEAKRRAEEDARNQPAGSAAASDAVAAPSAPAPVAEPAPQAPVVSAAPAPAPAADARKRDEQRRPDKPRSDDRNARGGDGDRKNAPHRASVKEKAPAPRVAPRTTDEESDSFRRGGRGKAKLKKRNAHGFQSPTGPVVREVKIGETITVGDLAQQMSVKAAEIIKFMFKLGTPATINQVLDQETAQLVAEELGHKVTLVSDNALEDSLAESLKFEGESFSRAPVVTVMGHVDHGKTSLLDYIRRAKVAAGEAGGITQHIGAYHVETERGMVTFLDTPGHAAFTAMRARGAKATDIVILVVAADDGVMPQTIEAVQHAKAAGVPLVVAVNKIDKPGADLDRIRSELSVHGVTSEEWGGDTPFVSVSAKVGTGVDELLEAVLLQAEVLELKATPSAPGRGVVVESRLDKGRGPVATVLVQDGTLRQGDMVLVGSNFGRIRAMLDENGKSIKEAGPSIPVEILGLDGTPDAGDEMSVMTDEKKAREVAMFRQGKFREVKLARAHAGKLENIFENMGQEEKKTLNIVLKSDVRGSLEALQGALGGLGNDEVQVRVVGGGVGGITESDANLALASNAVLFGFNVRADAGARKIVEQEGLDMRYYNVIYDIIEDVKKALTGMLGSDVRENILGIAEVRDVFRSPKFGAIAGCMVLEGVVHRNRPIRVLREDIVIFEGELESLRRFKDDAAEVRAGMECGIGVKSYNDVKVGDKIEVFEKVQVARSL</sequence>
<dbReference type="PANTHER" id="PTHR43381:SF5">
    <property type="entry name" value="TR-TYPE G DOMAIN-CONTAINING PROTEIN"/>
    <property type="match status" value="1"/>
</dbReference>
<feature type="region of interest" description="Disordered" evidence="10">
    <location>
        <begin position="95"/>
        <end position="258"/>
    </location>
</feature>
<dbReference type="CDD" id="cd03692">
    <property type="entry name" value="mtIF2_IVc"/>
    <property type="match status" value="1"/>
</dbReference>
<feature type="compositionally biased region" description="Basic residues" evidence="10">
    <location>
        <begin position="237"/>
        <end position="250"/>
    </location>
</feature>
<dbReference type="GO" id="GO:0005525">
    <property type="term" value="F:GTP binding"/>
    <property type="evidence" value="ECO:0007669"/>
    <property type="project" value="UniProtKB-KW"/>
</dbReference>
<dbReference type="SUPFAM" id="SSF50447">
    <property type="entry name" value="Translation proteins"/>
    <property type="match status" value="2"/>
</dbReference>
<gene>
    <name evidence="8" type="primary">infB</name>
    <name evidence="12" type="ORF">IV02_28875</name>
</gene>
<dbReference type="FunFam" id="2.40.30.10:FF:000008">
    <property type="entry name" value="Translation initiation factor IF-2"/>
    <property type="match status" value="1"/>
</dbReference>
<dbReference type="GO" id="GO:0003924">
    <property type="term" value="F:GTPase activity"/>
    <property type="evidence" value="ECO:0007669"/>
    <property type="project" value="UniProtKB-UniRule"/>
</dbReference>
<evidence type="ECO:0000313" key="13">
    <source>
        <dbReference type="Proteomes" id="UP000028643"/>
    </source>
</evidence>
<dbReference type="GO" id="GO:0005829">
    <property type="term" value="C:cytosol"/>
    <property type="evidence" value="ECO:0007669"/>
    <property type="project" value="TreeGrafter"/>
</dbReference>
<dbReference type="FunFam" id="3.40.50.300:FF:000019">
    <property type="entry name" value="Translation initiation factor IF-2"/>
    <property type="match status" value="1"/>
</dbReference>
<dbReference type="EMBL" id="JPQT01000163">
    <property type="protein sequence ID" value="KFE44460.1"/>
    <property type="molecule type" value="Genomic_DNA"/>
</dbReference>
<dbReference type="Gene3D" id="3.40.50.300">
    <property type="entry name" value="P-loop containing nucleotide triphosphate hydrolases"/>
    <property type="match status" value="1"/>
</dbReference>
<dbReference type="InterPro" id="IPR009000">
    <property type="entry name" value="Transl_B-barrel_sf"/>
</dbReference>
<dbReference type="InterPro" id="IPR009061">
    <property type="entry name" value="DNA-bd_dom_put_sf"/>
</dbReference>
<dbReference type="FunFam" id="2.40.30.10:FF:000007">
    <property type="entry name" value="Translation initiation factor IF-2"/>
    <property type="match status" value="1"/>
</dbReference>
<evidence type="ECO:0000256" key="2">
    <source>
        <dbReference type="ARBA" id="ARBA00020675"/>
    </source>
</evidence>
<dbReference type="InterPro" id="IPR053905">
    <property type="entry name" value="EF-G-like_DII"/>
</dbReference>
<dbReference type="Pfam" id="PF04760">
    <property type="entry name" value="IF2_N"/>
    <property type="match status" value="2"/>
</dbReference>
<accession>A0A085UMP7</accession>
<dbReference type="Gene3D" id="3.40.50.10050">
    <property type="entry name" value="Translation initiation factor IF- 2, domain 3"/>
    <property type="match status" value="1"/>
</dbReference>
<dbReference type="InterPro" id="IPR044145">
    <property type="entry name" value="IF2_II"/>
</dbReference>
<dbReference type="PATRIC" id="fig|317.174.peg.5895"/>